<evidence type="ECO:0000313" key="4">
    <source>
        <dbReference type="EMBL" id="KAA8532079.1"/>
    </source>
</evidence>
<dbReference type="OrthoDB" id="1743324at2759"/>
<protein>
    <recommendedName>
        <fullName evidence="3">Protein kinase domain-containing protein</fullName>
    </recommendedName>
</protein>
<dbReference type="InterPro" id="IPR000719">
    <property type="entry name" value="Prot_kinase_dom"/>
</dbReference>
<dbReference type="GO" id="GO:0005524">
    <property type="term" value="F:ATP binding"/>
    <property type="evidence" value="ECO:0007669"/>
    <property type="project" value="InterPro"/>
</dbReference>
<dbReference type="InterPro" id="IPR040324">
    <property type="entry name" value="WDR44/Dgr2"/>
</dbReference>
<dbReference type="PANTHER" id="PTHR14221">
    <property type="entry name" value="WD REPEAT DOMAIN 44"/>
    <property type="match status" value="1"/>
</dbReference>
<accession>A0A5J5APA4</accession>
<dbReference type="PANTHER" id="PTHR14221:SF5">
    <property type="entry name" value="TRANSDUCIN_WD40 REPEAT-LIKE SUPERFAMILY PROTEIN"/>
    <property type="match status" value="1"/>
</dbReference>
<keyword evidence="5" id="KW-1185">Reference proteome</keyword>
<dbReference type="GO" id="GO:0004672">
    <property type="term" value="F:protein kinase activity"/>
    <property type="evidence" value="ECO:0007669"/>
    <property type="project" value="InterPro"/>
</dbReference>
<gene>
    <name evidence="4" type="ORF">F0562_006779</name>
</gene>
<proteinExistence type="predicted"/>
<dbReference type="AlphaFoldDB" id="A0A5J5APA4"/>
<evidence type="ECO:0000259" key="3">
    <source>
        <dbReference type="PROSITE" id="PS50011"/>
    </source>
</evidence>
<evidence type="ECO:0000313" key="5">
    <source>
        <dbReference type="Proteomes" id="UP000325577"/>
    </source>
</evidence>
<dbReference type="InterPro" id="IPR015943">
    <property type="entry name" value="WD40/YVTN_repeat-like_dom_sf"/>
</dbReference>
<dbReference type="InterPro" id="IPR011009">
    <property type="entry name" value="Kinase-like_dom_sf"/>
</dbReference>
<sequence length="290" mass="31779">MNWERLLTLDAQICLQGKKKSPCKRITSFQFSPSDPTKVMVTFADSQVRILCGVNVISKFKGVRNPGSHGQHIVSASDDSNVYVWNYISEDKSCHRAKNISSCENFLSHNASIALPWCGMKAMSGSPTSPTFLGDDLLGSILKNGKSKCNEDFKGICNLARGETTQSKSSSSFANNIDLIRSERYLGTVREDESLNILLEFVPSGSISSLLGKFGSFPESVIRMYTKQLLLGLEYLHRNEIMHKDIKATITGAKALKEAVTCGPSHGISCLYGMGIGRIRQSEGRINGQA</sequence>
<reference evidence="4 5" key="1">
    <citation type="submission" date="2019-09" db="EMBL/GenBank/DDBJ databases">
        <title>A chromosome-level genome assembly of the Chinese tupelo Nyssa sinensis.</title>
        <authorList>
            <person name="Yang X."/>
            <person name="Kang M."/>
            <person name="Yang Y."/>
            <person name="Xiong H."/>
            <person name="Wang M."/>
            <person name="Zhang Z."/>
            <person name="Wang Z."/>
            <person name="Wu H."/>
            <person name="Ma T."/>
            <person name="Liu J."/>
            <person name="Xi Z."/>
        </authorList>
    </citation>
    <scope>NUCLEOTIDE SEQUENCE [LARGE SCALE GENOMIC DNA]</scope>
    <source>
        <strain evidence="4">J267</strain>
        <tissue evidence="4">Leaf</tissue>
    </source>
</reference>
<keyword evidence="2" id="KW-0677">Repeat</keyword>
<dbReference type="Gene3D" id="1.10.510.10">
    <property type="entry name" value="Transferase(Phosphotransferase) domain 1"/>
    <property type="match status" value="1"/>
</dbReference>
<dbReference type="Proteomes" id="UP000325577">
    <property type="component" value="Linkage Group LG2"/>
</dbReference>
<evidence type="ECO:0000256" key="2">
    <source>
        <dbReference type="ARBA" id="ARBA00022737"/>
    </source>
</evidence>
<evidence type="ECO:0000256" key="1">
    <source>
        <dbReference type="ARBA" id="ARBA00022574"/>
    </source>
</evidence>
<name>A0A5J5APA4_9ASTE</name>
<dbReference type="SUPFAM" id="SSF56112">
    <property type="entry name" value="Protein kinase-like (PK-like)"/>
    <property type="match status" value="1"/>
</dbReference>
<dbReference type="SUPFAM" id="SSF50978">
    <property type="entry name" value="WD40 repeat-like"/>
    <property type="match status" value="1"/>
</dbReference>
<dbReference type="PROSITE" id="PS50011">
    <property type="entry name" value="PROTEIN_KINASE_DOM"/>
    <property type="match status" value="1"/>
</dbReference>
<feature type="domain" description="Protein kinase" evidence="3">
    <location>
        <begin position="127"/>
        <end position="290"/>
    </location>
</feature>
<dbReference type="InterPro" id="IPR036322">
    <property type="entry name" value="WD40_repeat_dom_sf"/>
</dbReference>
<keyword evidence="1" id="KW-0853">WD repeat</keyword>
<dbReference type="Pfam" id="PF00069">
    <property type="entry name" value="Pkinase"/>
    <property type="match status" value="1"/>
</dbReference>
<dbReference type="Gene3D" id="2.130.10.10">
    <property type="entry name" value="YVTN repeat-like/Quinoprotein amine dehydrogenase"/>
    <property type="match status" value="1"/>
</dbReference>
<dbReference type="EMBL" id="CM018043">
    <property type="protein sequence ID" value="KAA8532079.1"/>
    <property type="molecule type" value="Genomic_DNA"/>
</dbReference>
<organism evidence="4 5">
    <name type="scientific">Nyssa sinensis</name>
    <dbReference type="NCBI Taxonomy" id="561372"/>
    <lineage>
        <taxon>Eukaryota</taxon>
        <taxon>Viridiplantae</taxon>
        <taxon>Streptophyta</taxon>
        <taxon>Embryophyta</taxon>
        <taxon>Tracheophyta</taxon>
        <taxon>Spermatophyta</taxon>
        <taxon>Magnoliopsida</taxon>
        <taxon>eudicotyledons</taxon>
        <taxon>Gunneridae</taxon>
        <taxon>Pentapetalae</taxon>
        <taxon>asterids</taxon>
        <taxon>Cornales</taxon>
        <taxon>Nyssaceae</taxon>
        <taxon>Nyssa</taxon>
    </lineage>
</organism>